<keyword evidence="1" id="KW-0812">Transmembrane</keyword>
<proteinExistence type="predicted"/>
<dbReference type="AlphaFoldDB" id="A0AAV5UWA6"/>
<reference evidence="2" key="1">
    <citation type="submission" date="2023-10" db="EMBL/GenBank/DDBJ databases">
        <title>Genome assembly of Pristionchus species.</title>
        <authorList>
            <person name="Yoshida K."/>
            <person name="Sommer R.J."/>
        </authorList>
    </citation>
    <scope>NUCLEOTIDE SEQUENCE</scope>
    <source>
        <strain evidence="2">RS5133</strain>
    </source>
</reference>
<keyword evidence="1" id="KW-1133">Transmembrane helix</keyword>
<keyword evidence="3" id="KW-1185">Reference proteome</keyword>
<accession>A0AAV5UWA6</accession>
<evidence type="ECO:0000313" key="2">
    <source>
        <dbReference type="EMBL" id="GMT11404.1"/>
    </source>
</evidence>
<name>A0AAV5UWA6_9BILA</name>
<comment type="caution">
    <text evidence="2">The sequence shown here is derived from an EMBL/GenBank/DDBJ whole genome shotgun (WGS) entry which is preliminary data.</text>
</comment>
<dbReference type="EMBL" id="BTSY01000001">
    <property type="protein sequence ID" value="GMT11404.1"/>
    <property type="molecule type" value="Genomic_DNA"/>
</dbReference>
<feature type="non-terminal residue" evidence="2">
    <location>
        <position position="1"/>
    </location>
</feature>
<protein>
    <submittedName>
        <fullName evidence="2">Uncharacterized protein</fullName>
    </submittedName>
</protein>
<keyword evidence="1" id="KW-0472">Membrane</keyword>
<evidence type="ECO:0000313" key="3">
    <source>
        <dbReference type="Proteomes" id="UP001432322"/>
    </source>
</evidence>
<organism evidence="2 3">
    <name type="scientific">Pristionchus fissidentatus</name>
    <dbReference type="NCBI Taxonomy" id="1538716"/>
    <lineage>
        <taxon>Eukaryota</taxon>
        <taxon>Metazoa</taxon>
        <taxon>Ecdysozoa</taxon>
        <taxon>Nematoda</taxon>
        <taxon>Chromadorea</taxon>
        <taxon>Rhabditida</taxon>
        <taxon>Rhabditina</taxon>
        <taxon>Diplogasteromorpha</taxon>
        <taxon>Diplogasteroidea</taxon>
        <taxon>Neodiplogasteridae</taxon>
        <taxon>Pristionchus</taxon>
    </lineage>
</organism>
<feature type="transmembrane region" description="Helical" evidence="1">
    <location>
        <begin position="20"/>
        <end position="39"/>
    </location>
</feature>
<dbReference type="Proteomes" id="UP001432322">
    <property type="component" value="Unassembled WGS sequence"/>
</dbReference>
<sequence>FFSIKLAVLPAHLNPYSQMLKLFVFLCLISISMTQFYGYHPMDYGHGHYHDYHDYHDYHHGYHDHHYHDYHDHGYHDYHDYHVHHDYHPYGGVHPVRGAIRGALIGALLG</sequence>
<evidence type="ECO:0000256" key="1">
    <source>
        <dbReference type="SAM" id="Phobius"/>
    </source>
</evidence>
<gene>
    <name evidence="2" type="ORF">PFISCL1PPCAC_2701</name>
</gene>